<dbReference type="EMBL" id="JACBXX010000128">
    <property type="protein sequence ID" value="NYS96683.1"/>
    <property type="molecule type" value="Genomic_DNA"/>
</dbReference>
<evidence type="ECO:0000256" key="1">
    <source>
        <dbReference type="SAM" id="MobiDB-lite"/>
    </source>
</evidence>
<proteinExistence type="predicted"/>
<evidence type="ECO:0000313" key="3">
    <source>
        <dbReference type="Proteomes" id="UP000589521"/>
    </source>
</evidence>
<sequence>MMSVKAKASQPGVRKLRGRRKQATPISPEVYEKKQRYPFALHYDVRYEKLEDLVAFYGARSASEYLENLIVREWDKMQRKMKSKGD</sequence>
<name>A0A7Z0M6I1_9STRE</name>
<accession>A0A7Z0M6I1</accession>
<comment type="caution">
    <text evidence="2">The sequence shown here is derived from an EMBL/GenBank/DDBJ whole genome shotgun (WGS) entry which is preliminary data.</text>
</comment>
<protein>
    <submittedName>
        <fullName evidence="2">Uncharacterized protein</fullName>
    </submittedName>
</protein>
<dbReference type="AlphaFoldDB" id="A0A7Z0M6I1"/>
<dbReference type="Proteomes" id="UP000589521">
    <property type="component" value="Unassembled WGS sequence"/>
</dbReference>
<evidence type="ECO:0000313" key="2">
    <source>
        <dbReference type="EMBL" id="NYS96683.1"/>
    </source>
</evidence>
<feature type="region of interest" description="Disordered" evidence="1">
    <location>
        <begin position="1"/>
        <end position="27"/>
    </location>
</feature>
<reference evidence="2 3" key="1">
    <citation type="submission" date="2020-07" db="EMBL/GenBank/DDBJ databases">
        <title>MOT database genomes.</title>
        <authorList>
            <person name="Joseph S."/>
            <person name="Aduse-Opoku J."/>
            <person name="Hashim A."/>
            <person name="Wade W."/>
            <person name="Curtis M."/>
        </authorList>
    </citation>
    <scope>NUCLEOTIDE SEQUENCE [LARGE SCALE GENOMIC DNA]</scope>
    <source>
        <strain evidence="2 3">STR</strain>
    </source>
</reference>
<gene>
    <name evidence="2" type="ORF">HZY94_05765</name>
</gene>
<organism evidence="2 3">
    <name type="scientific">Streptococcus danieliae</name>
    <dbReference type="NCBI Taxonomy" id="747656"/>
    <lineage>
        <taxon>Bacteria</taxon>
        <taxon>Bacillati</taxon>
        <taxon>Bacillota</taxon>
        <taxon>Bacilli</taxon>
        <taxon>Lactobacillales</taxon>
        <taxon>Streptococcaceae</taxon>
        <taxon>Streptococcus</taxon>
    </lineage>
</organism>